<dbReference type="OMA" id="TKWGEII"/>
<feature type="binding site" evidence="12">
    <location>
        <position position="97"/>
    </location>
    <ligand>
        <name>Zn(2+)</name>
        <dbReference type="ChEBI" id="CHEBI:29105"/>
        <note>catalytic</note>
    </ligand>
</feature>
<dbReference type="InterPro" id="IPR050202">
    <property type="entry name" value="Cyt/Deoxycyt_deaminase"/>
</dbReference>
<dbReference type="NCBIfam" id="NF004064">
    <property type="entry name" value="PRK05578.1"/>
    <property type="match status" value="1"/>
</dbReference>
<evidence type="ECO:0000256" key="7">
    <source>
        <dbReference type="ARBA" id="ARBA00022833"/>
    </source>
</evidence>
<dbReference type="GO" id="GO:0072527">
    <property type="term" value="P:pyrimidine-containing compound metabolic process"/>
    <property type="evidence" value="ECO:0007669"/>
    <property type="project" value="UniProtKB-ARBA"/>
</dbReference>
<proteinExistence type="inferred from homology"/>
<evidence type="ECO:0000256" key="4">
    <source>
        <dbReference type="ARBA" id="ARBA00012783"/>
    </source>
</evidence>
<dbReference type="GO" id="GO:0055086">
    <property type="term" value="P:nucleobase-containing small molecule metabolic process"/>
    <property type="evidence" value="ECO:0007669"/>
    <property type="project" value="UniProtKB-ARBA"/>
</dbReference>
<evidence type="ECO:0000313" key="15">
    <source>
        <dbReference type="Proteomes" id="UP000887565"/>
    </source>
</evidence>
<dbReference type="SUPFAM" id="SSF53927">
    <property type="entry name" value="Cytidine deaminase-like"/>
    <property type="match status" value="1"/>
</dbReference>
<sequence length="148" mass="16186">MNGVVSEEILTKLVKQAILAKEKAYAPYSNFRVGAAILCDDGTIVTGCNVENVSYGLSICAERTAVVKAVSEGKRKFLAVAVTSDSNADSTFPCGACRQFLREFGDYLFISVSRDGQKRTQSTTDQLLPHAFLPENLSTNKQKNDHKF</sequence>
<comment type="catalytic activity">
    <reaction evidence="9 13">
        <text>cytidine + H2O + H(+) = uridine + NH4(+)</text>
        <dbReference type="Rhea" id="RHEA:16069"/>
        <dbReference type="ChEBI" id="CHEBI:15377"/>
        <dbReference type="ChEBI" id="CHEBI:15378"/>
        <dbReference type="ChEBI" id="CHEBI:16704"/>
        <dbReference type="ChEBI" id="CHEBI:17562"/>
        <dbReference type="ChEBI" id="CHEBI:28938"/>
        <dbReference type="EC" id="3.5.4.5"/>
    </reaction>
</comment>
<feature type="domain" description="CMP/dCMP-type deaminase" evidence="14">
    <location>
        <begin position="8"/>
        <end position="135"/>
    </location>
</feature>
<comment type="similarity">
    <text evidence="3 13">Belongs to the cytidine and deoxycytidylate deaminase family.</text>
</comment>
<feature type="active site" description="Proton donor" evidence="10">
    <location>
        <position position="62"/>
    </location>
</feature>
<dbReference type="InterPro" id="IPR002125">
    <property type="entry name" value="CMP_dCMP_dom"/>
</dbReference>
<protein>
    <recommendedName>
        <fullName evidence="4 13">Cytidine deaminase</fullName>
        <ecNumber evidence="4 13">3.5.4.5</ecNumber>
    </recommendedName>
    <alternativeName>
        <fullName evidence="8 13">Cytidine aminohydrolase</fullName>
    </alternativeName>
</protein>
<accession>A0A915JIY5</accession>
<evidence type="ECO:0000259" key="14">
    <source>
        <dbReference type="PROSITE" id="PS51747"/>
    </source>
</evidence>
<dbReference type="PANTHER" id="PTHR11644:SF2">
    <property type="entry name" value="CYTIDINE DEAMINASE"/>
    <property type="match status" value="1"/>
</dbReference>
<evidence type="ECO:0000256" key="9">
    <source>
        <dbReference type="ARBA" id="ARBA00049558"/>
    </source>
</evidence>
<evidence type="ECO:0000256" key="11">
    <source>
        <dbReference type="PIRSR" id="PIRSR606262-2"/>
    </source>
</evidence>
<evidence type="ECO:0000313" key="16">
    <source>
        <dbReference type="WBParaSite" id="nRc.2.0.1.t26078-RA"/>
    </source>
</evidence>
<dbReference type="GO" id="GO:0042802">
    <property type="term" value="F:identical protein binding"/>
    <property type="evidence" value="ECO:0007669"/>
    <property type="project" value="UniProtKB-ARBA"/>
</dbReference>
<dbReference type="WBParaSite" id="nRc.2.0.1.t26078-RA">
    <property type="protein sequence ID" value="nRc.2.0.1.t26078-RA"/>
    <property type="gene ID" value="nRc.2.0.1.g26078"/>
</dbReference>
<comment type="function">
    <text evidence="2 13">This enzyme scavenges exogenous and endogenous cytidine and 2'-deoxycytidine for UMP synthesis.</text>
</comment>
<dbReference type="CDD" id="cd01283">
    <property type="entry name" value="cytidine_deaminase"/>
    <property type="match status" value="1"/>
</dbReference>
<dbReference type="AlphaFoldDB" id="A0A915JIY5"/>
<dbReference type="NCBIfam" id="TIGR01354">
    <property type="entry name" value="cyt_deam_tetra"/>
    <property type="match status" value="1"/>
</dbReference>
<dbReference type="PANTHER" id="PTHR11644">
    <property type="entry name" value="CYTIDINE DEAMINASE"/>
    <property type="match status" value="1"/>
</dbReference>
<evidence type="ECO:0000256" key="13">
    <source>
        <dbReference type="RuleBase" id="RU364006"/>
    </source>
</evidence>
<keyword evidence="5 12" id="KW-0479">Metal-binding</keyword>
<dbReference type="FunFam" id="3.40.140.10:FF:000008">
    <property type="entry name" value="Cytidine deaminase"/>
    <property type="match status" value="1"/>
</dbReference>
<comment type="catalytic activity">
    <reaction evidence="13">
        <text>2'-deoxycytidine + H2O + H(+) = 2'-deoxyuridine + NH4(+)</text>
        <dbReference type="Rhea" id="RHEA:13433"/>
        <dbReference type="ChEBI" id="CHEBI:15377"/>
        <dbReference type="ChEBI" id="CHEBI:15378"/>
        <dbReference type="ChEBI" id="CHEBI:15698"/>
        <dbReference type="ChEBI" id="CHEBI:16450"/>
        <dbReference type="ChEBI" id="CHEBI:28938"/>
        <dbReference type="EC" id="3.5.4.5"/>
    </reaction>
</comment>
<dbReference type="InterPro" id="IPR016193">
    <property type="entry name" value="Cytidine_deaminase-like"/>
</dbReference>
<name>A0A915JIY5_ROMCU</name>
<feature type="binding site" evidence="11">
    <location>
        <begin position="49"/>
        <end position="55"/>
    </location>
    <ligand>
        <name>substrate</name>
    </ligand>
</feature>
<dbReference type="Pfam" id="PF00383">
    <property type="entry name" value="dCMP_cyt_deam_1"/>
    <property type="match status" value="1"/>
</dbReference>
<evidence type="ECO:0000256" key="12">
    <source>
        <dbReference type="PIRSR" id="PIRSR606262-3"/>
    </source>
</evidence>
<organism evidence="15 16">
    <name type="scientific">Romanomermis culicivorax</name>
    <name type="common">Nematode worm</name>
    <dbReference type="NCBI Taxonomy" id="13658"/>
    <lineage>
        <taxon>Eukaryota</taxon>
        <taxon>Metazoa</taxon>
        <taxon>Ecdysozoa</taxon>
        <taxon>Nematoda</taxon>
        <taxon>Enoplea</taxon>
        <taxon>Dorylaimia</taxon>
        <taxon>Mermithida</taxon>
        <taxon>Mermithoidea</taxon>
        <taxon>Mermithidae</taxon>
        <taxon>Romanomermis</taxon>
    </lineage>
</organism>
<dbReference type="PROSITE" id="PS00903">
    <property type="entry name" value="CYT_DCMP_DEAMINASES_1"/>
    <property type="match status" value="1"/>
</dbReference>
<evidence type="ECO:0000256" key="2">
    <source>
        <dbReference type="ARBA" id="ARBA00003949"/>
    </source>
</evidence>
<keyword evidence="15" id="KW-1185">Reference proteome</keyword>
<dbReference type="Gene3D" id="3.40.140.10">
    <property type="entry name" value="Cytidine Deaminase, domain 2"/>
    <property type="match status" value="1"/>
</dbReference>
<dbReference type="EC" id="3.5.4.5" evidence="4 13"/>
<dbReference type="PROSITE" id="PS51747">
    <property type="entry name" value="CYT_DCMP_DEAMINASES_2"/>
    <property type="match status" value="1"/>
</dbReference>
<keyword evidence="7 12" id="KW-0862">Zinc</keyword>
<feature type="binding site" evidence="12">
    <location>
        <position position="94"/>
    </location>
    <ligand>
        <name>Zn(2+)</name>
        <dbReference type="ChEBI" id="CHEBI:29105"/>
        <note>catalytic</note>
    </ligand>
</feature>
<comment type="cofactor">
    <cofactor evidence="1 12 13">
        <name>Zn(2+)</name>
        <dbReference type="ChEBI" id="CHEBI:29105"/>
    </cofactor>
</comment>
<dbReference type="GO" id="GO:0008270">
    <property type="term" value="F:zinc ion binding"/>
    <property type="evidence" value="ECO:0007669"/>
    <property type="project" value="UniProtKB-UniRule"/>
</dbReference>
<dbReference type="Proteomes" id="UP000887565">
    <property type="component" value="Unplaced"/>
</dbReference>
<dbReference type="GO" id="GO:0004126">
    <property type="term" value="F:cytidine deaminase activity"/>
    <property type="evidence" value="ECO:0007669"/>
    <property type="project" value="UniProtKB-UniRule"/>
</dbReference>
<evidence type="ECO:0000256" key="1">
    <source>
        <dbReference type="ARBA" id="ARBA00001947"/>
    </source>
</evidence>
<dbReference type="InterPro" id="IPR006262">
    <property type="entry name" value="Cyt_deam_tetra"/>
</dbReference>
<evidence type="ECO:0000256" key="10">
    <source>
        <dbReference type="PIRSR" id="PIRSR606262-1"/>
    </source>
</evidence>
<reference evidence="16" key="1">
    <citation type="submission" date="2022-11" db="UniProtKB">
        <authorList>
            <consortium name="WormBaseParasite"/>
        </authorList>
    </citation>
    <scope>IDENTIFICATION</scope>
</reference>
<evidence type="ECO:0000256" key="6">
    <source>
        <dbReference type="ARBA" id="ARBA00022801"/>
    </source>
</evidence>
<keyword evidence="6 13" id="KW-0378">Hydrolase</keyword>
<evidence type="ECO:0000256" key="3">
    <source>
        <dbReference type="ARBA" id="ARBA00006576"/>
    </source>
</evidence>
<dbReference type="InterPro" id="IPR016192">
    <property type="entry name" value="APOBEC/CMP_deaminase_Zn-bd"/>
</dbReference>
<dbReference type="GO" id="GO:0005829">
    <property type="term" value="C:cytosol"/>
    <property type="evidence" value="ECO:0007669"/>
    <property type="project" value="TreeGrafter"/>
</dbReference>
<evidence type="ECO:0000256" key="5">
    <source>
        <dbReference type="ARBA" id="ARBA00022723"/>
    </source>
</evidence>
<evidence type="ECO:0000256" key="8">
    <source>
        <dbReference type="ARBA" id="ARBA00032005"/>
    </source>
</evidence>
<feature type="binding site" evidence="12">
    <location>
        <position position="60"/>
    </location>
    <ligand>
        <name>Zn(2+)</name>
        <dbReference type="ChEBI" id="CHEBI:29105"/>
        <note>catalytic</note>
    </ligand>
</feature>